<feature type="domain" description="HEPN AbiJ-N-terminal" evidence="1">
    <location>
        <begin position="5"/>
        <end position="158"/>
    </location>
</feature>
<name>A0A3G9JX67_9ACTN</name>
<accession>A0A3G9JX67</accession>
<dbReference type="Proteomes" id="UP000273154">
    <property type="component" value="Chromosome"/>
</dbReference>
<dbReference type="AlphaFoldDB" id="A0A3G9JX67"/>
<dbReference type="KEGG" id="pcat:Pcatena_06680"/>
<evidence type="ECO:0000259" key="1">
    <source>
        <dbReference type="Pfam" id="PF18863"/>
    </source>
</evidence>
<dbReference type="Pfam" id="PF18863">
    <property type="entry name" value="AbiJ_NTD4"/>
    <property type="match status" value="1"/>
</dbReference>
<evidence type="ECO:0000313" key="3">
    <source>
        <dbReference type="Proteomes" id="UP000273154"/>
    </source>
</evidence>
<reference evidence="3" key="1">
    <citation type="submission" date="2018-11" db="EMBL/GenBank/DDBJ databases">
        <title>Comparative genomics of Parolsenella catena and Libanicoccus massiliensis: Reclassification of Libanicoccus massiliensis as Parolsenella massiliensis comb. nov.</title>
        <authorList>
            <person name="Sakamoto M."/>
            <person name="Ikeyama N."/>
            <person name="Murakami T."/>
            <person name="Mori H."/>
            <person name="Yuki M."/>
            <person name="Ohkuma M."/>
        </authorList>
    </citation>
    <scope>NUCLEOTIDE SEQUENCE [LARGE SCALE GENOMIC DNA]</scope>
    <source>
        <strain evidence="3">JCM 31932</strain>
    </source>
</reference>
<dbReference type="RefSeq" id="WP_126421625.1">
    <property type="nucleotide sequence ID" value="NZ_AP019367.1"/>
</dbReference>
<dbReference type="InterPro" id="IPR049503">
    <property type="entry name" value="AbiJ_NTD4"/>
</dbReference>
<protein>
    <recommendedName>
        <fullName evidence="1">HEPN AbiJ-N-terminal domain-containing protein</fullName>
    </recommendedName>
</protein>
<evidence type="ECO:0000313" key="2">
    <source>
        <dbReference type="EMBL" id="BBH50081.1"/>
    </source>
</evidence>
<dbReference type="OrthoDB" id="8113776at2"/>
<organism evidence="2 3">
    <name type="scientific">Parolsenella catena</name>
    <dbReference type="NCBI Taxonomy" id="2003188"/>
    <lineage>
        <taxon>Bacteria</taxon>
        <taxon>Bacillati</taxon>
        <taxon>Actinomycetota</taxon>
        <taxon>Coriobacteriia</taxon>
        <taxon>Coriobacteriales</taxon>
        <taxon>Atopobiaceae</taxon>
        <taxon>Parolsenella</taxon>
    </lineage>
</organism>
<gene>
    <name evidence="2" type="ORF">Pcatena_06680</name>
</gene>
<keyword evidence="3" id="KW-1185">Reference proteome</keyword>
<sequence length="303" mass="34111">MKRRLFSQRYDALDRISETDLGDGLTDNVTLEVKRRLADVMLDFCEPLRVKSSRYDNTTYETDALSLAIEDLNDTIGYNLFSLGYMTYSYDEAAVLTNVFTPHLFDIIELQYDELSDDVENGKEGFRKEINRVFQEHDCPWLFTDGRLVKVDAKQFELDLKLKAIERMQELRDANPLYQGAYDELRKAVDFLGRGDYAEAVINAGKSYESVLKVICGPGAETESANGLIKRLLESDKLSLPESLKPEAFQNSVLLSFPIIRNKVAAHGSGATECEISAPMANLAVNLACALDTYLIQEATDIE</sequence>
<dbReference type="EMBL" id="AP019367">
    <property type="protein sequence ID" value="BBH50081.1"/>
    <property type="molecule type" value="Genomic_DNA"/>
</dbReference>
<proteinExistence type="predicted"/>
<dbReference type="GeneID" id="88848798"/>